<dbReference type="AlphaFoldDB" id="A0ABD3T0A8"/>
<proteinExistence type="predicted"/>
<reference evidence="1 2" key="1">
    <citation type="submission" date="2024-12" db="EMBL/GenBank/DDBJ databases">
        <title>The unique morphological basis and parallel evolutionary history of personate flowers in Penstemon.</title>
        <authorList>
            <person name="Depatie T.H."/>
            <person name="Wessinger C.A."/>
        </authorList>
    </citation>
    <scope>NUCLEOTIDE SEQUENCE [LARGE SCALE GENOMIC DNA]</scope>
    <source>
        <strain evidence="1">WTNN_2</strain>
        <tissue evidence="1">Leaf</tissue>
    </source>
</reference>
<dbReference type="EMBL" id="JBJXBP010000005">
    <property type="protein sequence ID" value="KAL3830324.1"/>
    <property type="molecule type" value="Genomic_DNA"/>
</dbReference>
<evidence type="ECO:0000313" key="2">
    <source>
        <dbReference type="Proteomes" id="UP001634393"/>
    </source>
</evidence>
<keyword evidence="2" id="KW-1185">Reference proteome</keyword>
<protein>
    <submittedName>
        <fullName evidence="1">Uncharacterized protein</fullName>
    </submittedName>
</protein>
<accession>A0ABD3T0A8</accession>
<gene>
    <name evidence="1" type="ORF">ACJIZ3_019126</name>
</gene>
<organism evidence="1 2">
    <name type="scientific">Penstemon smallii</name>
    <dbReference type="NCBI Taxonomy" id="265156"/>
    <lineage>
        <taxon>Eukaryota</taxon>
        <taxon>Viridiplantae</taxon>
        <taxon>Streptophyta</taxon>
        <taxon>Embryophyta</taxon>
        <taxon>Tracheophyta</taxon>
        <taxon>Spermatophyta</taxon>
        <taxon>Magnoliopsida</taxon>
        <taxon>eudicotyledons</taxon>
        <taxon>Gunneridae</taxon>
        <taxon>Pentapetalae</taxon>
        <taxon>asterids</taxon>
        <taxon>lamiids</taxon>
        <taxon>Lamiales</taxon>
        <taxon>Plantaginaceae</taxon>
        <taxon>Cheloneae</taxon>
        <taxon>Penstemon</taxon>
    </lineage>
</organism>
<dbReference type="Proteomes" id="UP001634393">
    <property type="component" value="Unassembled WGS sequence"/>
</dbReference>
<name>A0ABD3T0A8_9LAMI</name>
<evidence type="ECO:0000313" key="1">
    <source>
        <dbReference type="EMBL" id="KAL3830324.1"/>
    </source>
</evidence>
<comment type="caution">
    <text evidence="1">The sequence shown here is derived from an EMBL/GenBank/DDBJ whole genome shotgun (WGS) entry which is preliminary data.</text>
</comment>
<sequence>MNDTRNELNKLPIPSILKYIHVLRCQPPSTHWDHCIWLVNQPVFYSSFQTLPFNESCKNYGN</sequence>